<evidence type="ECO:0000256" key="3">
    <source>
        <dbReference type="ARBA" id="ARBA00022796"/>
    </source>
</evidence>
<reference evidence="9" key="1">
    <citation type="journal article" date="2014" name="Front. Microbiol.">
        <title>High frequency of phylogenetically diverse reductive dehalogenase-homologous genes in deep subseafloor sedimentary metagenomes.</title>
        <authorList>
            <person name="Kawai M."/>
            <person name="Futagami T."/>
            <person name="Toyoda A."/>
            <person name="Takaki Y."/>
            <person name="Nishi S."/>
            <person name="Hori S."/>
            <person name="Arai W."/>
            <person name="Tsubouchi T."/>
            <person name="Morono Y."/>
            <person name="Uchiyama I."/>
            <person name="Ito T."/>
            <person name="Fujiyama A."/>
            <person name="Inagaki F."/>
            <person name="Takami H."/>
        </authorList>
    </citation>
    <scope>NUCLEOTIDE SEQUENCE</scope>
    <source>
        <strain evidence="9">Expedition CK06-06</strain>
    </source>
</reference>
<feature type="transmembrane region" description="Helical" evidence="7">
    <location>
        <begin position="159"/>
        <end position="180"/>
    </location>
</feature>
<keyword evidence="7" id="KW-0812">Transmembrane</keyword>
<dbReference type="InterPro" id="IPR006122">
    <property type="entry name" value="HMA_Cu_ion-bd"/>
</dbReference>
<evidence type="ECO:0000256" key="6">
    <source>
        <dbReference type="ARBA" id="ARBA00023008"/>
    </source>
</evidence>
<organism evidence="9">
    <name type="scientific">marine sediment metagenome</name>
    <dbReference type="NCBI Taxonomy" id="412755"/>
    <lineage>
        <taxon>unclassified sequences</taxon>
        <taxon>metagenomes</taxon>
        <taxon>ecological metagenomes</taxon>
    </lineage>
</organism>
<sequence length="266" mass="28891">EQKQQVTIPVKGMTCASCVSRVERALKKVPGVSEATVNLASERVAVVHDRQASSIEDLFKAVEDAGYEPRRESLTVGVEGMTCASCVRRVETALTKVPGVLSATVNLATERATVEFLPGQVAIADLRRAVDDVGYRLREVAEAERDVEAEARQREQRTLLAKLIFAGVVGALLMLGAQHGRIPLLTDIPVRWINVVSFLLATPVQFWAGWQFYVGTWKTARHFTADMNTLIAVGTSAAYGYSIAATFGPGLFEAAAIETSVYFETS</sequence>
<gene>
    <name evidence="9" type="ORF">S01H1_42246</name>
</gene>
<evidence type="ECO:0000256" key="2">
    <source>
        <dbReference type="ARBA" id="ARBA00022723"/>
    </source>
</evidence>
<dbReference type="FunFam" id="3.30.70.100:FF:000005">
    <property type="entry name" value="Copper-exporting P-type ATPase A"/>
    <property type="match status" value="2"/>
</dbReference>
<evidence type="ECO:0000256" key="7">
    <source>
        <dbReference type="SAM" id="Phobius"/>
    </source>
</evidence>
<dbReference type="CDD" id="cd00371">
    <property type="entry name" value="HMA"/>
    <property type="match status" value="2"/>
</dbReference>
<dbReference type="InterPro" id="IPR006121">
    <property type="entry name" value="HMA_dom"/>
</dbReference>
<dbReference type="NCBIfam" id="TIGR00003">
    <property type="entry name" value="copper ion binding protein"/>
    <property type="match status" value="2"/>
</dbReference>
<evidence type="ECO:0000259" key="8">
    <source>
        <dbReference type="PROSITE" id="PS50846"/>
    </source>
</evidence>
<dbReference type="GO" id="GO:0005507">
    <property type="term" value="F:copper ion binding"/>
    <property type="evidence" value="ECO:0007669"/>
    <property type="project" value="InterPro"/>
</dbReference>
<keyword evidence="3" id="KW-0813">Transport</keyword>
<comment type="caution">
    <text evidence="9">The sequence shown here is derived from an EMBL/GenBank/DDBJ whole genome shotgun (WGS) entry which is preliminary data.</text>
</comment>
<keyword evidence="2" id="KW-0479">Metal-binding</keyword>
<keyword evidence="5" id="KW-1278">Translocase</keyword>
<dbReference type="EMBL" id="BARS01026845">
    <property type="protein sequence ID" value="GAG05186.1"/>
    <property type="molecule type" value="Genomic_DNA"/>
</dbReference>
<dbReference type="InterPro" id="IPR036163">
    <property type="entry name" value="HMA_dom_sf"/>
</dbReference>
<dbReference type="PRINTS" id="PR00942">
    <property type="entry name" value="CUATPASEI"/>
</dbReference>
<evidence type="ECO:0000256" key="1">
    <source>
        <dbReference type="ARBA" id="ARBA00004127"/>
    </source>
</evidence>
<protein>
    <recommendedName>
        <fullName evidence="8">HMA domain-containing protein</fullName>
    </recommendedName>
</protein>
<keyword evidence="7" id="KW-0472">Membrane</keyword>
<keyword evidence="4" id="KW-0460">Magnesium</keyword>
<feature type="non-terminal residue" evidence="9">
    <location>
        <position position="1"/>
    </location>
</feature>
<dbReference type="GO" id="GO:0043682">
    <property type="term" value="F:P-type divalent copper transporter activity"/>
    <property type="evidence" value="ECO:0007669"/>
    <property type="project" value="TreeGrafter"/>
</dbReference>
<feature type="domain" description="HMA" evidence="8">
    <location>
        <begin position="72"/>
        <end position="138"/>
    </location>
</feature>
<dbReference type="AlphaFoldDB" id="X0VXF3"/>
<keyword evidence="6" id="KW-0186">Copper</keyword>
<dbReference type="GO" id="GO:0055070">
    <property type="term" value="P:copper ion homeostasis"/>
    <property type="evidence" value="ECO:0007669"/>
    <property type="project" value="TreeGrafter"/>
</dbReference>
<keyword evidence="3" id="KW-0187">Copper transport</keyword>
<dbReference type="PROSITE" id="PS50846">
    <property type="entry name" value="HMA_2"/>
    <property type="match status" value="2"/>
</dbReference>
<keyword evidence="3" id="KW-0406">Ion transport</keyword>
<keyword evidence="7" id="KW-1133">Transmembrane helix</keyword>
<dbReference type="Pfam" id="PF00403">
    <property type="entry name" value="HMA"/>
    <property type="match status" value="2"/>
</dbReference>
<accession>X0VXF3</accession>
<evidence type="ECO:0000256" key="4">
    <source>
        <dbReference type="ARBA" id="ARBA00022842"/>
    </source>
</evidence>
<name>X0VXF3_9ZZZZ</name>
<evidence type="ECO:0000256" key="5">
    <source>
        <dbReference type="ARBA" id="ARBA00022967"/>
    </source>
</evidence>
<evidence type="ECO:0000313" key="9">
    <source>
        <dbReference type="EMBL" id="GAG05186.1"/>
    </source>
</evidence>
<dbReference type="PROSITE" id="PS01047">
    <property type="entry name" value="HMA_1"/>
    <property type="match status" value="2"/>
</dbReference>
<proteinExistence type="predicted"/>
<feature type="transmembrane region" description="Helical" evidence="7">
    <location>
        <begin position="192"/>
        <end position="213"/>
    </location>
</feature>
<comment type="subcellular location">
    <subcellularLocation>
        <location evidence="1">Endomembrane system</location>
        <topology evidence="1">Multi-pass membrane protein</topology>
    </subcellularLocation>
</comment>
<dbReference type="PANTHER" id="PTHR43520">
    <property type="entry name" value="ATP7, ISOFORM B"/>
    <property type="match status" value="1"/>
</dbReference>
<feature type="domain" description="HMA" evidence="8">
    <location>
        <begin position="4"/>
        <end position="70"/>
    </location>
</feature>
<feature type="non-terminal residue" evidence="9">
    <location>
        <position position="266"/>
    </location>
</feature>
<dbReference type="PANTHER" id="PTHR43520:SF8">
    <property type="entry name" value="P-TYPE CU(+) TRANSPORTER"/>
    <property type="match status" value="1"/>
</dbReference>
<dbReference type="InterPro" id="IPR017969">
    <property type="entry name" value="Heavy-metal-associated_CS"/>
</dbReference>
<dbReference type="GO" id="GO:0016020">
    <property type="term" value="C:membrane"/>
    <property type="evidence" value="ECO:0007669"/>
    <property type="project" value="TreeGrafter"/>
</dbReference>
<dbReference type="SUPFAM" id="SSF55008">
    <property type="entry name" value="HMA, heavy metal-associated domain"/>
    <property type="match status" value="2"/>
</dbReference>
<dbReference type="Gene3D" id="3.30.70.100">
    <property type="match status" value="2"/>
</dbReference>